<keyword evidence="3" id="KW-1185">Reference proteome</keyword>
<evidence type="ECO:0000256" key="1">
    <source>
        <dbReference type="SAM" id="MobiDB-lite"/>
    </source>
</evidence>
<accession>A0A8H6JQ88</accession>
<dbReference type="AlphaFoldDB" id="A0A8H6JQ88"/>
<dbReference type="Proteomes" id="UP000654918">
    <property type="component" value="Unassembled WGS sequence"/>
</dbReference>
<evidence type="ECO:0000313" key="3">
    <source>
        <dbReference type="Proteomes" id="UP000654918"/>
    </source>
</evidence>
<protein>
    <submittedName>
        <fullName evidence="2">Uncharacterized protein</fullName>
    </submittedName>
</protein>
<proteinExistence type="predicted"/>
<name>A0A8H6JQ88_9PEZI</name>
<dbReference type="EMBL" id="WIGO01000318">
    <property type="protein sequence ID" value="KAF6817389.1"/>
    <property type="molecule type" value="Genomic_DNA"/>
</dbReference>
<comment type="caution">
    <text evidence="2">The sequence shown here is derived from an EMBL/GenBank/DDBJ whole genome shotgun (WGS) entry which is preliminary data.</text>
</comment>
<evidence type="ECO:0000313" key="2">
    <source>
        <dbReference type="EMBL" id="KAF6817389.1"/>
    </source>
</evidence>
<reference evidence="2" key="1">
    <citation type="journal article" date="2020" name="Phytopathology">
        <title>Genome Sequence Resources of Colletotrichum truncatum, C. plurivorum, C. musicola, and C. sojae: Four Species Pathogenic to Soybean (Glycine max).</title>
        <authorList>
            <person name="Rogerio F."/>
            <person name="Boufleur T.R."/>
            <person name="Ciampi-Guillardi M."/>
            <person name="Sukno S.A."/>
            <person name="Thon M.R."/>
            <person name="Massola Junior N.S."/>
            <person name="Baroncelli R."/>
        </authorList>
    </citation>
    <scope>NUCLEOTIDE SEQUENCE</scope>
    <source>
        <strain evidence="2">LFN00145</strain>
    </source>
</reference>
<feature type="region of interest" description="Disordered" evidence="1">
    <location>
        <begin position="47"/>
        <end position="70"/>
    </location>
</feature>
<gene>
    <name evidence="2" type="ORF">CPLU01_13590</name>
</gene>
<organism evidence="2 3">
    <name type="scientific">Colletotrichum plurivorum</name>
    <dbReference type="NCBI Taxonomy" id="2175906"/>
    <lineage>
        <taxon>Eukaryota</taxon>
        <taxon>Fungi</taxon>
        <taxon>Dikarya</taxon>
        <taxon>Ascomycota</taxon>
        <taxon>Pezizomycotina</taxon>
        <taxon>Sordariomycetes</taxon>
        <taxon>Hypocreomycetidae</taxon>
        <taxon>Glomerellales</taxon>
        <taxon>Glomerellaceae</taxon>
        <taxon>Colletotrichum</taxon>
        <taxon>Colletotrichum orchidearum species complex</taxon>
    </lineage>
</organism>
<sequence>MTGEEIAYSLALNSALRGAFMTTFTVIRSLPRDALLRNTTLSRAVPALHRTPGNDDRLGRRLQQHAGSARSSRRQPRILYRIECLLVGAGWLNKFGRFKTVVGGCNVGEEMSLDTSFGRLTRVATAASRETGNPGSMRSVIILGCEVRFDDTQRAAGCLERLRIEVQDGPGKAVSRDQDVCRIPCCIADALSFETAARKAVKITITPCRSRPSRTTDARMR</sequence>